<organism evidence="1">
    <name type="scientific">Lonicera caerulea</name>
    <dbReference type="NCBI Taxonomy" id="134520"/>
    <lineage>
        <taxon>Eukaryota</taxon>
        <taxon>Viridiplantae</taxon>
        <taxon>Streptophyta</taxon>
        <taxon>Embryophyta</taxon>
        <taxon>Tracheophyta</taxon>
        <taxon>Spermatophyta</taxon>
        <taxon>Magnoliopsida</taxon>
        <taxon>eudicotyledons</taxon>
        <taxon>Gunneridae</taxon>
        <taxon>Pentapetalae</taxon>
        <taxon>asterids</taxon>
        <taxon>campanulids</taxon>
        <taxon>Dipsacales</taxon>
        <taxon>Caprifoliaceae</taxon>
        <taxon>Lonicera</taxon>
    </lineage>
</organism>
<dbReference type="PANTHER" id="PTHR31110:SF2">
    <property type="entry name" value="PESTICIDAL CRYSTAL CRY8BA PROTEIN"/>
    <property type="match status" value="1"/>
</dbReference>
<accession>A0A9E9GII7</accession>
<evidence type="ECO:0000313" key="1">
    <source>
        <dbReference type="EMBL" id="WAS27897.1"/>
    </source>
</evidence>
<sequence>MALDPPTGCSFPSLKQSKVKLESLRFRMSNVKSTLSSECKALRKVRVAPPIPANGSFSRKSMAYVHAGTQYLKEVSGLVRIGVTTFRNSSSSYEVVQETYSCSLRLKSSTEEDTVQMQPGSNETHVFLPDGLGDDLVIDVLDSKGKYYGRVVAQVADIAEDPGDKLRWWPIYNEPDHELVGRIQLLIHYSTSLDENSHLKCGPVAETVAYDLVLEAALKAQHIQQRNLLIHGTWRWLVTEFGLYYGVSDAYTKLRYLSYVMDVATPTADCLNLVHELLLPVVMKGKNKRTLSHQENRILGEISVQIEQTIALVFENYKSLDESSPSGMMDVLRPASGLVAPALAPALKLYTLLYDILSPEAQLKQCKYFQTAVKKRWRHLAETDELLTSNSNNSTMDPVAVSTAYQKMTSLCFSIRNEIFTDIEIQNQHVLPSFVDLPNLSSSIYSTGLCNRLRAFFEGSPPNGLSPPVTELVIATADFQRDLSEWNISPIKGGVDAKELFHSYIIRWIEEKRLALLELCKVDKVKWSGVRSQNFTNPFVDDMYDRLKETLVEYEVIVHRWPEYAFVLESVCTTFAFHSLMYYLLKFILMVGYEWSWFLAKWGDRPN</sequence>
<reference evidence="1" key="1">
    <citation type="submission" date="2022-03" db="EMBL/GenBank/DDBJ databases">
        <authorList>
            <person name="Sun Y."/>
        </authorList>
    </citation>
    <scope>NUCLEOTIDE SEQUENCE</scope>
</reference>
<dbReference type="AlphaFoldDB" id="A0A9E9GII7"/>
<proteinExistence type="evidence at transcript level"/>
<name>A0A9E9GII7_9DIPS</name>
<protein>
    <submittedName>
        <fullName evidence="1">BHLH7</fullName>
    </submittedName>
</protein>
<dbReference type="PANTHER" id="PTHR31110">
    <property type="entry name" value="PESTICIDAL CRYSTAL CRY8BA PROTEIN"/>
    <property type="match status" value="1"/>
</dbReference>
<dbReference type="EMBL" id="OM964867">
    <property type="protein sequence ID" value="WAS27897.1"/>
    <property type="molecule type" value="mRNA"/>
</dbReference>